<proteinExistence type="predicted"/>
<protein>
    <submittedName>
        <fullName evidence="5">Shikimate dehydrogenase substrate binding domain protein</fullName>
    </submittedName>
</protein>
<dbReference type="GO" id="GO:0050661">
    <property type="term" value="F:NADP binding"/>
    <property type="evidence" value="ECO:0007669"/>
    <property type="project" value="TreeGrafter"/>
</dbReference>
<dbReference type="GO" id="GO:0009073">
    <property type="term" value="P:aromatic amino acid family biosynthetic process"/>
    <property type="evidence" value="ECO:0007669"/>
    <property type="project" value="UniProtKB-KW"/>
</dbReference>
<comment type="pathway">
    <text evidence="1">Metabolic intermediate biosynthesis; chorismate biosynthesis; chorismate from D-erythrose 4-phosphate and phosphoenolpyruvate: step 4/7.</text>
</comment>
<evidence type="ECO:0000259" key="4">
    <source>
        <dbReference type="Pfam" id="PF08501"/>
    </source>
</evidence>
<evidence type="ECO:0000313" key="5">
    <source>
        <dbReference type="EMBL" id="AEL25226.1"/>
    </source>
</evidence>
<dbReference type="PANTHER" id="PTHR21089">
    <property type="entry name" value="SHIKIMATE DEHYDROGENASE"/>
    <property type="match status" value="1"/>
</dbReference>
<dbReference type="Pfam" id="PF08501">
    <property type="entry name" value="Shikimate_dh_N"/>
    <property type="match status" value="1"/>
</dbReference>
<dbReference type="GO" id="GO:0009423">
    <property type="term" value="P:chorismate biosynthetic process"/>
    <property type="evidence" value="ECO:0007669"/>
    <property type="project" value="TreeGrafter"/>
</dbReference>
<dbReference type="RefSeq" id="WP_014019521.1">
    <property type="nucleotide sequence ID" value="NC_015914.1"/>
</dbReference>
<accession>G0J3M0</accession>
<dbReference type="InterPro" id="IPR046346">
    <property type="entry name" value="Aminoacid_DH-like_N_sf"/>
</dbReference>
<dbReference type="GO" id="GO:0005829">
    <property type="term" value="C:cytosol"/>
    <property type="evidence" value="ECO:0007669"/>
    <property type="project" value="TreeGrafter"/>
</dbReference>
<dbReference type="GO" id="GO:0004764">
    <property type="term" value="F:shikimate 3-dehydrogenase (NADP+) activity"/>
    <property type="evidence" value="ECO:0007669"/>
    <property type="project" value="InterPro"/>
</dbReference>
<dbReference type="InterPro" id="IPR013708">
    <property type="entry name" value="Shikimate_DH-bd_N"/>
</dbReference>
<dbReference type="SUPFAM" id="SSF51735">
    <property type="entry name" value="NAD(P)-binding Rossmann-fold domains"/>
    <property type="match status" value="1"/>
</dbReference>
<keyword evidence="2" id="KW-0560">Oxidoreductase</keyword>
<dbReference type="HOGENOM" id="CLU_044063_4_1_10"/>
<evidence type="ECO:0000256" key="1">
    <source>
        <dbReference type="ARBA" id="ARBA00004871"/>
    </source>
</evidence>
<dbReference type="GO" id="GO:0019632">
    <property type="term" value="P:shikimate metabolic process"/>
    <property type="evidence" value="ECO:0007669"/>
    <property type="project" value="TreeGrafter"/>
</dbReference>
<feature type="domain" description="Shikimate dehydrogenase substrate binding N-terminal" evidence="4">
    <location>
        <begin position="6"/>
        <end position="88"/>
    </location>
</feature>
<dbReference type="InterPro" id="IPR036291">
    <property type="entry name" value="NAD(P)-bd_dom_sf"/>
</dbReference>
<dbReference type="CDD" id="cd01065">
    <property type="entry name" value="NAD_bind_Shikimate_DH"/>
    <property type="match status" value="1"/>
</dbReference>
<dbReference type="Proteomes" id="UP000001635">
    <property type="component" value="Chromosome"/>
</dbReference>
<dbReference type="Gene3D" id="3.40.50.10860">
    <property type="entry name" value="Leucine Dehydrogenase, chain A, domain 1"/>
    <property type="match status" value="1"/>
</dbReference>
<name>G0J3M0_CYCMS</name>
<evidence type="ECO:0000313" key="6">
    <source>
        <dbReference type="Proteomes" id="UP000001635"/>
    </source>
</evidence>
<dbReference type="PANTHER" id="PTHR21089:SF1">
    <property type="entry name" value="BIFUNCTIONAL 3-DEHYDROQUINATE DEHYDRATASE_SHIKIMATE DEHYDROGENASE, CHLOROPLASTIC"/>
    <property type="match status" value="1"/>
</dbReference>
<keyword evidence="6" id="KW-1185">Reference proteome</keyword>
<dbReference type="SUPFAM" id="SSF53223">
    <property type="entry name" value="Aminoacid dehydrogenase-like, N-terminal domain"/>
    <property type="match status" value="1"/>
</dbReference>
<dbReference type="KEGG" id="cmr:Cycma_1457"/>
<dbReference type="eggNOG" id="COG0169">
    <property type="taxonomic scope" value="Bacteria"/>
</dbReference>
<gene>
    <name evidence="5" type="ordered locus">Cycma_1457</name>
</gene>
<dbReference type="EMBL" id="CP002955">
    <property type="protein sequence ID" value="AEL25226.1"/>
    <property type="molecule type" value="Genomic_DNA"/>
</dbReference>
<dbReference type="OrthoDB" id="9792692at2"/>
<dbReference type="STRING" id="880070.Cycma_1457"/>
<keyword evidence="3" id="KW-0057">Aromatic amino acid biosynthesis</keyword>
<dbReference type="AlphaFoldDB" id="G0J3M0"/>
<organism evidence="5 6">
    <name type="scientific">Cyclobacterium marinum (strain ATCC 25205 / DSM 745 / LMG 13164 / NCIMB 1802)</name>
    <name type="common">Flectobacillus marinus</name>
    <dbReference type="NCBI Taxonomy" id="880070"/>
    <lineage>
        <taxon>Bacteria</taxon>
        <taxon>Pseudomonadati</taxon>
        <taxon>Bacteroidota</taxon>
        <taxon>Cytophagia</taxon>
        <taxon>Cytophagales</taxon>
        <taxon>Cyclobacteriaceae</taxon>
        <taxon>Cyclobacterium</taxon>
    </lineage>
</organism>
<evidence type="ECO:0000256" key="3">
    <source>
        <dbReference type="ARBA" id="ARBA00023141"/>
    </source>
</evidence>
<reference evidence="6" key="1">
    <citation type="submission" date="2011-07" db="EMBL/GenBank/DDBJ databases">
        <title>The complete genome of Cyclobacterium marinum DSM 745.</title>
        <authorList>
            <person name="Lucas S."/>
            <person name="Han J."/>
            <person name="Lapidus A."/>
            <person name="Bruce D."/>
            <person name="Goodwin L."/>
            <person name="Pitluck S."/>
            <person name="Peters L."/>
            <person name="Kyrpides N."/>
            <person name="Mavromatis K."/>
            <person name="Ivanova N."/>
            <person name="Ovchinnikova G."/>
            <person name="Chertkov O."/>
            <person name="Detter J.C."/>
            <person name="Tapia R."/>
            <person name="Han C."/>
            <person name="Land M."/>
            <person name="Hauser L."/>
            <person name="Markowitz V."/>
            <person name="Cheng J.-F."/>
            <person name="Hugenholtz P."/>
            <person name="Woyke T."/>
            <person name="Wu D."/>
            <person name="Tindall B."/>
            <person name="Schuetze A."/>
            <person name="Brambilla E."/>
            <person name="Klenk H.-P."/>
            <person name="Eisen J.A."/>
        </authorList>
    </citation>
    <scope>NUCLEOTIDE SEQUENCE [LARGE SCALE GENOMIC DNA]</scope>
    <source>
        <strain evidence="6">ATCC 25205 / DSM 745 / LMG 13164 / NCIMB 1802</strain>
    </source>
</reference>
<evidence type="ECO:0000256" key="2">
    <source>
        <dbReference type="ARBA" id="ARBA00023002"/>
    </source>
</evidence>
<keyword evidence="3" id="KW-0028">Amino-acid biosynthesis</keyword>
<dbReference type="Gene3D" id="3.40.50.720">
    <property type="entry name" value="NAD(P)-binding Rossmann-like Domain"/>
    <property type="match status" value="1"/>
</dbReference>
<sequence length="248" mass="27677">MKKYGLIGYPLTHSFSKKYFSDKFNREGKKDCRYDLYEIPTIQDLPEIISSQDGLIGLNVTIPYKEQVIPFLDNLDPACKAIGAVNCIKLTKKGLIGYNTDYYGFKTSLTNWIGKEKPQALVLGTGGASKAVCQALKDLEISYLKVSRKPDASTKKVTSYEEILASPSLLQEYPLIINSTPLGTFPNTSAMPDLPVEHLTANNWYYDLVYNPTETAMMKAAAKMGAKTKNGIEMLHLQAEAAWDIWNK</sequence>
<dbReference type="InterPro" id="IPR022893">
    <property type="entry name" value="Shikimate_DH_fam"/>
</dbReference>